<sequence length="331" mass="37047">MANIYRVVAEHVAPRKGFSDVVQPTGPIMSGQLHQGANMQLTYNSLIQLNYNDSLELGNSLILPQTCAAGSRVKHDSPEHYSYSCSPEHKHCLGLKVPTKFVATCTPGIQRNVRRSFPVNQQVADKEKGRTANPTLWDYCFLNHQDYQYIAVTQDNKVALGNPVTYENFVDQPSGDSLVFFRCRRLISLRAAVIKNPAVLSPSSLTCSMDSKSSRGSLTDTWSDLLFFLPVAITESRWNWWCSVCTDYFAFQLLTWCSPENILVVFTLIVSWCKNGNAPECGNTAEASNHIVKWSNNMACSHDTQTRPKFVYLFLGTPNEFPDSTPTVASR</sequence>
<protein>
    <submittedName>
        <fullName evidence="1">Uncharacterized protein</fullName>
    </submittedName>
</protein>
<organism evidence="1 2">
    <name type="scientific">Serratia odorifera</name>
    <dbReference type="NCBI Taxonomy" id="618"/>
    <lineage>
        <taxon>Bacteria</taxon>
        <taxon>Pseudomonadati</taxon>
        <taxon>Pseudomonadota</taxon>
        <taxon>Gammaproteobacteria</taxon>
        <taxon>Enterobacterales</taxon>
        <taxon>Yersiniaceae</taxon>
        <taxon>Serratia</taxon>
    </lineage>
</organism>
<name>A0A447L193_SEROD</name>
<dbReference type="Proteomes" id="UP000281391">
    <property type="component" value="Chromosome"/>
</dbReference>
<evidence type="ECO:0000313" key="2">
    <source>
        <dbReference type="Proteomes" id="UP000281391"/>
    </source>
</evidence>
<evidence type="ECO:0000313" key="1">
    <source>
        <dbReference type="EMBL" id="VDZ64828.1"/>
    </source>
</evidence>
<gene>
    <name evidence="1" type="ORF">NCTC11214_05174</name>
</gene>
<dbReference type="AlphaFoldDB" id="A0A447L193"/>
<proteinExistence type="predicted"/>
<accession>A0A447L193</accession>
<dbReference type="KEGG" id="sof:NCTC11214_05174"/>
<dbReference type="EMBL" id="LR134117">
    <property type="protein sequence ID" value="VDZ64828.1"/>
    <property type="molecule type" value="Genomic_DNA"/>
</dbReference>
<reference evidence="1 2" key="1">
    <citation type="submission" date="2018-12" db="EMBL/GenBank/DDBJ databases">
        <authorList>
            <consortium name="Pathogen Informatics"/>
        </authorList>
    </citation>
    <scope>NUCLEOTIDE SEQUENCE [LARGE SCALE GENOMIC DNA]</scope>
    <source>
        <strain evidence="1 2">NCTC11214</strain>
    </source>
</reference>